<dbReference type="SUPFAM" id="SSF55811">
    <property type="entry name" value="Nudix"/>
    <property type="match status" value="1"/>
</dbReference>
<sequence length="155" mass="18157">METFLDFYQREVHLAFREDPFSKAPMHVWVICRHQGQWLLTKHKKRGLEFPGGKVEEGEQPLDAACREVFEETGAKVKTIHYIGQYTIPTEKICKNIYLAEIDFIEAQPNYLETDGPVLVSELPDQVEEDEHYSFIMKDGVLRYCLQYINKTNIE</sequence>
<gene>
    <name evidence="6" type="ORF">J2S05_003019</name>
</gene>
<comment type="caution">
    <text evidence="6">The sequence shown here is derived from an EMBL/GenBank/DDBJ whole genome shotgun (WGS) entry which is preliminary data.</text>
</comment>
<dbReference type="RefSeq" id="WP_306984085.1">
    <property type="nucleotide sequence ID" value="NZ_JAUSUA010000004.1"/>
</dbReference>
<keyword evidence="3" id="KW-0460">Magnesium</keyword>
<keyword evidence="2 4" id="KW-0378">Hydrolase</keyword>
<dbReference type="GO" id="GO:0035539">
    <property type="term" value="F:8-oxo-7,8-dihydrodeoxyguanosine triphosphate pyrophosphatase activity"/>
    <property type="evidence" value="ECO:0007669"/>
    <property type="project" value="UniProtKB-EC"/>
</dbReference>
<dbReference type="PROSITE" id="PS51462">
    <property type="entry name" value="NUDIX"/>
    <property type="match status" value="1"/>
</dbReference>
<dbReference type="Gene3D" id="3.90.79.10">
    <property type="entry name" value="Nucleoside Triphosphate Pyrophosphohydrolase"/>
    <property type="match status" value="1"/>
</dbReference>
<comment type="cofactor">
    <cofactor evidence="1">
        <name>Mg(2+)</name>
        <dbReference type="ChEBI" id="CHEBI:18420"/>
    </cofactor>
</comment>
<dbReference type="PRINTS" id="PR00502">
    <property type="entry name" value="NUDIXFAMILY"/>
</dbReference>
<name>A0ABT9YK31_9BACI</name>
<organism evidence="6 7">
    <name type="scientific">Alkalicoccobacillus murimartini</name>
    <dbReference type="NCBI Taxonomy" id="171685"/>
    <lineage>
        <taxon>Bacteria</taxon>
        <taxon>Bacillati</taxon>
        <taxon>Bacillota</taxon>
        <taxon>Bacilli</taxon>
        <taxon>Bacillales</taxon>
        <taxon>Bacillaceae</taxon>
        <taxon>Alkalicoccobacillus</taxon>
    </lineage>
</organism>
<proteinExistence type="inferred from homology"/>
<dbReference type="EC" id="3.6.1.55" evidence="6"/>
<keyword evidence="7" id="KW-1185">Reference proteome</keyword>
<accession>A0ABT9YK31</accession>
<dbReference type="InterPro" id="IPR020084">
    <property type="entry name" value="NUDIX_hydrolase_CS"/>
</dbReference>
<feature type="domain" description="Nudix hydrolase" evidence="5">
    <location>
        <begin position="21"/>
        <end position="143"/>
    </location>
</feature>
<dbReference type="Pfam" id="PF00293">
    <property type="entry name" value="NUDIX"/>
    <property type="match status" value="1"/>
</dbReference>
<dbReference type="InterPro" id="IPR014078">
    <property type="entry name" value="Nudix_YtkD"/>
</dbReference>
<dbReference type="InterPro" id="IPR020476">
    <property type="entry name" value="Nudix_hydrolase"/>
</dbReference>
<evidence type="ECO:0000313" key="7">
    <source>
        <dbReference type="Proteomes" id="UP001225034"/>
    </source>
</evidence>
<comment type="similarity">
    <text evidence="4">Belongs to the Nudix hydrolase family.</text>
</comment>
<evidence type="ECO:0000259" key="5">
    <source>
        <dbReference type="PROSITE" id="PS51462"/>
    </source>
</evidence>
<evidence type="ECO:0000256" key="2">
    <source>
        <dbReference type="ARBA" id="ARBA00022801"/>
    </source>
</evidence>
<dbReference type="PROSITE" id="PS00893">
    <property type="entry name" value="NUDIX_BOX"/>
    <property type="match status" value="1"/>
</dbReference>
<dbReference type="NCBIfam" id="TIGR02705">
    <property type="entry name" value="nudix_YtkD"/>
    <property type="match status" value="1"/>
</dbReference>
<evidence type="ECO:0000256" key="4">
    <source>
        <dbReference type="RuleBase" id="RU003476"/>
    </source>
</evidence>
<dbReference type="PANTHER" id="PTHR43222:SF2">
    <property type="entry name" value="NUDIX HYDROLASE 23, CHLOROPLASTIC"/>
    <property type="match status" value="1"/>
</dbReference>
<protein>
    <submittedName>
        <fullName evidence="6">8-oxo-dGTP diphosphatase</fullName>
        <ecNumber evidence="6">3.6.1.55</ecNumber>
    </submittedName>
</protein>
<evidence type="ECO:0000313" key="6">
    <source>
        <dbReference type="EMBL" id="MDQ0208210.1"/>
    </source>
</evidence>
<dbReference type="EMBL" id="JAUSUA010000004">
    <property type="protein sequence ID" value="MDQ0208210.1"/>
    <property type="molecule type" value="Genomic_DNA"/>
</dbReference>
<evidence type="ECO:0000256" key="1">
    <source>
        <dbReference type="ARBA" id="ARBA00001946"/>
    </source>
</evidence>
<dbReference type="InterPro" id="IPR000086">
    <property type="entry name" value="NUDIX_hydrolase_dom"/>
</dbReference>
<reference evidence="6 7" key="1">
    <citation type="submission" date="2023-07" db="EMBL/GenBank/DDBJ databases">
        <title>Genomic Encyclopedia of Type Strains, Phase IV (KMG-IV): sequencing the most valuable type-strain genomes for metagenomic binning, comparative biology and taxonomic classification.</title>
        <authorList>
            <person name="Goeker M."/>
        </authorList>
    </citation>
    <scope>NUCLEOTIDE SEQUENCE [LARGE SCALE GENOMIC DNA]</scope>
    <source>
        <strain evidence="6 7">DSM 19154</strain>
    </source>
</reference>
<dbReference type="InterPro" id="IPR015797">
    <property type="entry name" value="NUDIX_hydrolase-like_dom_sf"/>
</dbReference>
<evidence type="ECO:0000256" key="3">
    <source>
        <dbReference type="ARBA" id="ARBA00022842"/>
    </source>
</evidence>
<dbReference type="CDD" id="cd04665">
    <property type="entry name" value="NUDIX_RppH"/>
    <property type="match status" value="1"/>
</dbReference>
<dbReference type="PANTHER" id="PTHR43222">
    <property type="entry name" value="NUDIX HYDROLASE 23"/>
    <property type="match status" value="1"/>
</dbReference>
<dbReference type="Proteomes" id="UP001225034">
    <property type="component" value="Unassembled WGS sequence"/>
</dbReference>